<sequence length="53" mass="6053">MALSELNENKKPPCPDTIHRKTKWIEEGREQARESEREGRQKGLAANPLHGQS</sequence>
<dbReference type="EMBL" id="CM024808">
    <property type="protein sequence ID" value="KAG8006405.1"/>
    <property type="molecule type" value="Genomic_DNA"/>
</dbReference>
<gene>
    <name evidence="1" type="ORF">GBF38_000972</name>
</gene>
<evidence type="ECO:0000313" key="2">
    <source>
        <dbReference type="Proteomes" id="UP000805704"/>
    </source>
</evidence>
<dbReference type="Proteomes" id="UP000805704">
    <property type="component" value="Chromosome 20"/>
</dbReference>
<keyword evidence="2" id="KW-1185">Reference proteome</keyword>
<proteinExistence type="predicted"/>
<protein>
    <submittedName>
        <fullName evidence="1">Uncharacterized protein</fullName>
    </submittedName>
</protein>
<accession>A0ACB7EXA6</accession>
<organism evidence="1 2">
    <name type="scientific">Nibea albiflora</name>
    <name type="common">Yellow drum</name>
    <name type="synonym">Corvina albiflora</name>
    <dbReference type="NCBI Taxonomy" id="240163"/>
    <lineage>
        <taxon>Eukaryota</taxon>
        <taxon>Metazoa</taxon>
        <taxon>Chordata</taxon>
        <taxon>Craniata</taxon>
        <taxon>Vertebrata</taxon>
        <taxon>Euteleostomi</taxon>
        <taxon>Actinopterygii</taxon>
        <taxon>Neopterygii</taxon>
        <taxon>Teleostei</taxon>
        <taxon>Neoteleostei</taxon>
        <taxon>Acanthomorphata</taxon>
        <taxon>Eupercaria</taxon>
        <taxon>Sciaenidae</taxon>
        <taxon>Nibea</taxon>
    </lineage>
</organism>
<comment type="caution">
    <text evidence="1">The sequence shown here is derived from an EMBL/GenBank/DDBJ whole genome shotgun (WGS) entry which is preliminary data.</text>
</comment>
<reference evidence="1" key="1">
    <citation type="submission" date="2020-04" db="EMBL/GenBank/DDBJ databases">
        <title>A chromosome-scale assembly and high-density genetic map of the yellow drum (Nibea albiflora) genome.</title>
        <authorList>
            <person name="Xu D."/>
            <person name="Zhang W."/>
            <person name="Chen R."/>
            <person name="Tan P."/>
            <person name="Wang L."/>
            <person name="Song H."/>
            <person name="Tian L."/>
            <person name="Zhu Q."/>
            <person name="Wang B."/>
        </authorList>
    </citation>
    <scope>NUCLEOTIDE SEQUENCE</scope>
    <source>
        <strain evidence="1">ZJHYS-2018</strain>
    </source>
</reference>
<name>A0ACB7EXA6_NIBAL</name>
<evidence type="ECO:0000313" key="1">
    <source>
        <dbReference type="EMBL" id="KAG8006405.1"/>
    </source>
</evidence>